<protein>
    <submittedName>
        <fullName evidence="3">Putative Fe-Mo cluster-binding NifX family protein</fullName>
    </submittedName>
</protein>
<proteinExistence type="predicted"/>
<evidence type="ECO:0000259" key="2">
    <source>
        <dbReference type="Pfam" id="PF02579"/>
    </source>
</evidence>
<dbReference type="Gene3D" id="3.30.420.130">
    <property type="entry name" value="Dinitrogenase iron-molybdenum cofactor biosynthesis domain"/>
    <property type="match status" value="1"/>
</dbReference>
<evidence type="ECO:0000256" key="1">
    <source>
        <dbReference type="ARBA" id="ARBA00023231"/>
    </source>
</evidence>
<dbReference type="Proteomes" id="UP000585721">
    <property type="component" value="Unassembled WGS sequence"/>
</dbReference>
<comment type="caution">
    <text evidence="3">The sequence shown here is derived from an EMBL/GenBank/DDBJ whole genome shotgun (WGS) entry which is preliminary data.</text>
</comment>
<dbReference type="InterPro" id="IPR036105">
    <property type="entry name" value="DiNase_FeMo-co_biosyn_sf"/>
</dbReference>
<dbReference type="EMBL" id="JACHGR010000002">
    <property type="protein sequence ID" value="MBB6054754.1"/>
    <property type="molecule type" value="Genomic_DNA"/>
</dbReference>
<evidence type="ECO:0000313" key="3">
    <source>
        <dbReference type="EMBL" id="MBB6054754.1"/>
    </source>
</evidence>
<evidence type="ECO:0000313" key="4">
    <source>
        <dbReference type="Proteomes" id="UP000585721"/>
    </source>
</evidence>
<organism evidence="3 4">
    <name type="scientific">Tolumonas osonensis</name>
    <dbReference type="NCBI Taxonomy" id="675874"/>
    <lineage>
        <taxon>Bacteria</taxon>
        <taxon>Pseudomonadati</taxon>
        <taxon>Pseudomonadota</taxon>
        <taxon>Gammaproteobacteria</taxon>
        <taxon>Aeromonadales</taxon>
        <taxon>Aeromonadaceae</taxon>
        <taxon>Tolumonas</taxon>
    </lineage>
</organism>
<sequence>MITAIPMKEDRVASHFTKADSFVFVNENGDVLSRKANPALNANCSGKKDLLDMLQAENAQRVIVRNIGERILGKLLESQFAVYQTRCGRQSVKELVSEQADKLTHMTSPSQGRQSLNYEAKQANGGCGCEHEGHEGRQSCCGHDDKGHSHEHVHQHGAGRCCQSRDDAQVAGRGHGRGRCCH</sequence>
<accession>A0A841G6I8</accession>
<dbReference type="Pfam" id="PF02579">
    <property type="entry name" value="Nitro_FeMo-Co"/>
    <property type="match status" value="1"/>
</dbReference>
<keyword evidence="4" id="KW-1185">Reference proteome</keyword>
<keyword evidence="1" id="KW-0535">Nitrogen fixation</keyword>
<dbReference type="InterPro" id="IPR003731">
    <property type="entry name" value="Di-Nase_FeMo-co_biosynth"/>
</dbReference>
<name>A0A841G6I8_9GAMM</name>
<dbReference type="SUPFAM" id="SSF53146">
    <property type="entry name" value="Nitrogenase accessory factor-like"/>
    <property type="match status" value="1"/>
</dbReference>
<dbReference type="AlphaFoldDB" id="A0A841G6I8"/>
<dbReference type="RefSeq" id="WP_188025561.1">
    <property type="nucleotide sequence ID" value="NZ_JACHGR010000002.1"/>
</dbReference>
<feature type="domain" description="Dinitrogenase iron-molybdenum cofactor biosynthesis" evidence="2">
    <location>
        <begin position="9"/>
        <end position="96"/>
    </location>
</feature>
<gene>
    <name evidence="3" type="ORF">HNR75_000626</name>
</gene>
<reference evidence="3 4" key="1">
    <citation type="submission" date="2020-08" db="EMBL/GenBank/DDBJ databases">
        <title>Genomic Encyclopedia of Type Strains, Phase IV (KMG-IV): sequencing the most valuable type-strain genomes for metagenomic binning, comparative biology and taxonomic classification.</title>
        <authorList>
            <person name="Goeker M."/>
        </authorList>
    </citation>
    <scope>NUCLEOTIDE SEQUENCE [LARGE SCALE GENOMIC DNA]</scope>
    <source>
        <strain evidence="3 4">DSM 22975</strain>
    </source>
</reference>